<dbReference type="CDD" id="cd06223">
    <property type="entry name" value="PRTases_typeI"/>
    <property type="match status" value="1"/>
</dbReference>
<name>A0A1G2FD76_9BACT</name>
<dbReference type="Proteomes" id="UP000176974">
    <property type="component" value="Unassembled WGS sequence"/>
</dbReference>
<comment type="similarity">
    <text evidence="1">Belongs to the ComF/GntX family.</text>
</comment>
<evidence type="ECO:0000259" key="2">
    <source>
        <dbReference type="Pfam" id="PF00156"/>
    </source>
</evidence>
<evidence type="ECO:0000313" key="4">
    <source>
        <dbReference type="Proteomes" id="UP000176974"/>
    </source>
</evidence>
<dbReference type="PANTHER" id="PTHR47505">
    <property type="entry name" value="DNA UTILIZATION PROTEIN YHGH"/>
    <property type="match status" value="1"/>
</dbReference>
<gene>
    <name evidence="3" type="ORF">A2815_00660</name>
</gene>
<proteinExistence type="inferred from homology"/>
<accession>A0A1G2FD76</accession>
<evidence type="ECO:0000256" key="1">
    <source>
        <dbReference type="ARBA" id="ARBA00008007"/>
    </source>
</evidence>
<organism evidence="3 4">
    <name type="scientific">Candidatus Portnoybacteria bacterium RIFCSPHIGHO2_01_FULL_40_12b</name>
    <dbReference type="NCBI Taxonomy" id="1801994"/>
    <lineage>
        <taxon>Bacteria</taxon>
        <taxon>Candidatus Portnoyibacteriota</taxon>
    </lineage>
</organism>
<comment type="caution">
    <text evidence="3">The sequence shown here is derived from an EMBL/GenBank/DDBJ whole genome shotgun (WGS) entry which is preliminary data.</text>
</comment>
<dbReference type="EMBL" id="MHMY01000010">
    <property type="protein sequence ID" value="OGZ35501.1"/>
    <property type="molecule type" value="Genomic_DNA"/>
</dbReference>
<dbReference type="Pfam" id="PF00156">
    <property type="entry name" value="Pribosyltran"/>
    <property type="match status" value="1"/>
</dbReference>
<feature type="domain" description="Phosphoribosyltransferase" evidence="2">
    <location>
        <begin position="173"/>
        <end position="228"/>
    </location>
</feature>
<dbReference type="SUPFAM" id="SSF53271">
    <property type="entry name" value="PRTase-like"/>
    <property type="match status" value="1"/>
</dbReference>
<dbReference type="AlphaFoldDB" id="A0A1G2FD76"/>
<dbReference type="Gene3D" id="3.40.50.2020">
    <property type="match status" value="1"/>
</dbReference>
<reference evidence="3 4" key="1">
    <citation type="journal article" date="2016" name="Nat. Commun.">
        <title>Thousands of microbial genomes shed light on interconnected biogeochemical processes in an aquifer system.</title>
        <authorList>
            <person name="Anantharaman K."/>
            <person name="Brown C.T."/>
            <person name="Hug L.A."/>
            <person name="Sharon I."/>
            <person name="Castelle C.J."/>
            <person name="Probst A.J."/>
            <person name="Thomas B.C."/>
            <person name="Singh A."/>
            <person name="Wilkins M.J."/>
            <person name="Karaoz U."/>
            <person name="Brodie E.L."/>
            <person name="Williams K.H."/>
            <person name="Hubbard S.S."/>
            <person name="Banfield J.F."/>
        </authorList>
    </citation>
    <scope>NUCLEOTIDE SEQUENCE [LARGE SCALE GENOMIC DNA]</scope>
</reference>
<evidence type="ECO:0000313" key="3">
    <source>
        <dbReference type="EMBL" id="OGZ35501.1"/>
    </source>
</evidence>
<dbReference type="PANTHER" id="PTHR47505:SF1">
    <property type="entry name" value="DNA UTILIZATION PROTEIN YHGH"/>
    <property type="match status" value="1"/>
</dbReference>
<dbReference type="InterPro" id="IPR051910">
    <property type="entry name" value="ComF/GntX_DNA_util-trans"/>
</dbReference>
<sequence>MFQVLRRRQSGYGASATDFKFQGWILDLLFPIQCLSCSQEGEFICSNCLGKISLNHSIFYPKNSSLSGLLVVGSYRDPLLKEAIHKYKYDFIKDLAEPLAGLMIKKINDCPWFKENNALLVPVPLHKKRLRWRGFNQSELLCLEINKSLNIPLINNFLIRTKHNLAQVKIKNTEQRKTNIKNTFQINLKNQIEFKNKIIILIDDVLTTGATLEECAKTLKKAGLKEIWGLVLARG</sequence>
<protein>
    <recommendedName>
        <fullName evidence="2">Phosphoribosyltransferase domain-containing protein</fullName>
    </recommendedName>
</protein>
<dbReference type="InterPro" id="IPR000836">
    <property type="entry name" value="PRTase_dom"/>
</dbReference>
<dbReference type="InterPro" id="IPR029057">
    <property type="entry name" value="PRTase-like"/>
</dbReference>